<keyword evidence="6 8" id="KW-0472">Membrane</keyword>
<feature type="transmembrane region" description="Helical" evidence="8">
    <location>
        <begin position="12"/>
        <end position="30"/>
    </location>
</feature>
<comment type="caution">
    <text evidence="9">The sequence shown here is derived from an EMBL/GenBank/DDBJ whole genome shotgun (WGS) entry which is preliminary data.</text>
</comment>
<dbReference type="OrthoDB" id="9813689at2"/>
<dbReference type="InterPro" id="IPR004254">
    <property type="entry name" value="AdipoR/HlyIII-related"/>
</dbReference>
<proteinExistence type="inferred from homology"/>
<evidence type="ECO:0000256" key="3">
    <source>
        <dbReference type="ARBA" id="ARBA00022475"/>
    </source>
</evidence>
<evidence type="ECO:0000256" key="4">
    <source>
        <dbReference type="ARBA" id="ARBA00022692"/>
    </source>
</evidence>
<dbReference type="RefSeq" id="WP_148783872.1">
    <property type="nucleotide sequence ID" value="NZ_VNHU01000016.1"/>
</dbReference>
<feature type="transmembrane region" description="Helical" evidence="8">
    <location>
        <begin position="42"/>
        <end position="64"/>
    </location>
</feature>
<name>A0A5S5BSL5_9FLAO</name>
<dbReference type="GO" id="GO:0005886">
    <property type="term" value="C:plasma membrane"/>
    <property type="evidence" value="ECO:0007669"/>
    <property type="project" value="UniProtKB-SubCell"/>
</dbReference>
<evidence type="ECO:0000256" key="5">
    <source>
        <dbReference type="ARBA" id="ARBA00022989"/>
    </source>
</evidence>
<evidence type="ECO:0000313" key="10">
    <source>
        <dbReference type="Proteomes" id="UP000324376"/>
    </source>
</evidence>
<comment type="similarity">
    <text evidence="2">Belongs to the UPF0073 (Hly-III) family.</text>
</comment>
<evidence type="ECO:0000256" key="1">
    <source>
        <dbReference type="ARBA" id="ARBA00004651"/>
    </source>
</evidence>
<keyword evidence="7" id="KW-0479">Metal-binding</keyword>
<dbReference type="Proteomes" id="UP000324376">
    <property type="component" value="Unassembled WGS sequence"/>
</dbReference>
<protein>
    <submittedName>
        <fullName evidence="9">Hemolysin III</fullName>
    </submittedName>
</protein>
<evidence type="ECO:0000256" key="7">
    <source>
        <dbReference type="PIRSR" id="PIRSR604254-1"/>
    </source>
</evidence>
<keyword evidence="5 8" id="KW-1133">Transmembrane helix</keyword>
<keyword evidence="10" id="KW-1185">Reference proteome</keyword>
<reference evidence="9 10" key="1">
    <citation type="submission" date="2019-07" db="EMBL/GenBank/DDBJ databases">
        <title>Genomic Encyclopedia of Archaeal and Bacterial Type Strains, Phase II (KMG-II): from individual species to whole genera.</title>
        <authorList>
            <person name="Goeker M."/>
        </authorList>
    </citation>
    <scope>NUCLEOTIDE SEQUENCE [LARGE SCALE GENOMIC DNA]</scope>
    <source>
        <strain evidence="9 10">DSM 17527</strain>
    </source>
</reference>
<dbReference type="Pfam" id="PF03006">
    <property type="entry name" value="HlyIII"/>
    <property type="match status" value="1"/>
</dbReference>
<evidence type="ECO:0000256" key="6">
    <source>
        <dbReference type="ARBA" id="ARBA00023136"/>
    </source>
</evidence>
<organism evidence="9 10">
    <name type="scientific">Aquimarina intermedia</name>
    <dbReference type="NCBI Taxonomy" id="350814"/>
    <lineage>
        <taxon>Bacteria</taxon>
        <taxon>Pseudomonadati</taxon>
        <taxon>Bacteroidota</taxon>
        <taxon>Flavobacteriia</taxon>
        <taxon>Flavobacteriales</taxon>
        <taxon>Flavobacteriaceae</taxon>
        <taxon>Aquimarina</taxon>
    </lineage>
</organism>
<dbReference type="GO" id="GO:0046872">
    <property type="term" value="F:metal ion binding"/>
    <property type="evidence" value="ECO:0007669"/>
    <property type="project" value="UniProtKB-KW"/>
</dbReference>
<sequence>MLNQSIIEETWNWRTHGLGFLLSLLGAYLLLQSADLHDDKVFFSIVIYSISLSLLYLVSFLYHYTRNSKHKQNLRILDHISIYVLIAGTYSPVTLITISDGYGLEIFIAVWTLALLGSCLKIFYTGRFEIISLLLYLIMGWLIVFDISNLIGKVGMEGLLMLLAGGLVYSLGIIFYVKEKMWFNHVIWHLFVMGGSFLHYLFIYQYVVK</sequence>
<dbReference type="PANTHER" id="PTHR20855">
    <property type="entry name" value="ADIPOR/PROGESTIN RECEPTOR-RELATED"/>
    <property type="match status" value="1"/>
</dbReference>
<feature type="transmembrane region" description="Helical" evidence="8">
    <location>
        <begin position="76"/>
        <end position="98"/>
    </location>
</feature>
<dbReference type="NCBIfam" id="TIGR01065">
    <property type="entry name" value="hlyIII"/>
    <property type="match status" value="1"/>
</dbReference>
<comment type="subcellular location">
    <subcellularLocation>
        <location evidence="1">Cell membrane</location>
        <topology evidence="1">Multi-pass membrane protein</topology>
    </subcellularLocation>
</comment>
<keyword evidence="3" id="KW-1003">Cell membrane</keyword>
<feature type="transmembrane region" description="Helical" evidence="8">
    <location>
        <begin position="186"/>
        <end position="207"/>
    </location>
</feature>
<dbReference type="AlphaFoldDB" id="A0A5S5BSL5"/>
<keyword evidence="4 8" id="KW-0812">Transmembrane</keyword>
<dbReference type="PANTHER" id="PTHR20855:SF3">
    <property type="entry name" value="LD03007P"/>
    <property type="match status" value="1"/>
</dbReference>
<feature type="transmembrane region" description="Helical" evidence="8">
    <location>
        <begin position="104"/>
        <end position="124"/>
    </location>
</feature>
<accession>A0A5S5BSL5</accession>
<keyword evidence="7" id="KW-0862">Zinc</keyword>
<feature type="transmembrane region" description="Helical" evidence="8">
    <location>
        <begin position="131"/>
        <end position="152"/>
    </location>
</feature>
<evidence type="ECO:0000313" key="9">
    <source>
        <dbReference type="EMBL" id="TYP69924.1"/>
    </source>
</evidence>
<gene>
    <name evidence="9" type="ORF">BD809_11621</name>
</gene>
<dbReference type="InterPro" id="IPR005744">
    <property type="entry name" value="Hy-lIII"/>
</dbReference>
<evidence type="ECO:0000256" key="8">
    <source>
        <dbReference type="SAM" id="Phobius"/>
    </source>
</evidence>
<dbReference type="EMBL" id="VNHU01000016">
    <property type="protein sequence ID" value="TYP69924.1"/>
    <property type="molecule type" value="Genomic_DNA"/>
</dbReference>
<evidence type="ECO:0000256" key="2">
    <source>
        <dbReference type="ARBA" id="ARBA00008488"/>
    </source>
</evidence>
<feature type="binding site" evidence="7">
    <location>
        <position position="185"/>
    </location>
    <ligand>
        <name>Zn(2+)</name>
        <dbReference type="ChEBI" id="CHEBI:29105"/>
    </ligand>
</feature>
<dbReference type="GO" id="GO:0140911">
    <property type="term" value="F:pore-forming activity"/>
    <property type="evidence" value="ECO:0007669"/>
    <property type="project" value="InterPro"/>
</dbReference>
<feature type="binding site" evidence="7">
    <location>
        <position position="189"/>
    </location>
    <ligand>
        <name>Zn(2+)</name>
        <dbReference type="ChEBI" id="CHEBI:29105"/>
    </ligand>
</feature>
<feature type="binding site" evidence="7">
    <location>
        <position position="63"/>
    </location>
    <ligand>
        <name>Zn(2+)</name>
        <dbReference type="ChEBI" id="CHEBI:29105"/>
    </ligand>
</feature>
<feature type="transmembrane region" description="Helical" evidence="8">
    <location>
        <begin position="158"/>
        <end position="177"/>
    </location>
</feature>